<evidence type="ECO:0000313" key="1">
    <source>
        <dbReference type="EMBL" id="SKA26479.1"/>
    </source>
</evidence>
<dbReference type="STRING" id="1365950.SAMN05428963_11084"/>
<accession>A0A1T4SE47</accession>
<dbReference type="Proteomes" id="UP000190135">
    <property type="component" value="Unassembled WGS sequence"/>
</dbReference>
<evidence type="ECO:0000313" key="2">
    <source>
        <dbReference type="Proteomes" id="UP000190135"/>
    </source>
</evidence>
<gene>
    <name evidence="1" type="ORF">SAMN05428963_11084</name>
</gene>
<reference evidence="1 2" key="1">
    <citation type="submission" date="2017-02" db="EMBL/GenBank/DDBJ databases">
        <authorList>
            <person name="Peterson S.W."/>
        </authorList>
    </citation>
    <scope>NUCLEOTIDE SEQUENCE [LARGE SCALE GENOMIC DNA]</scope>
    <source>
        <strain evidence="1 2">USBA 369</strain>
    </source>
</reference>
<dbReference type="EMBL" id="FUXL01000010">
    <property type="protein sequence ID" value="SKA26479.1"/>
    <property type="molecule type" value="Genomic_DNA"/>
</dbReference>
<proteinExistence type="predicted"/>
<keyword evidence="2" id="KW-1185">Reference proteome</keyword>
<name>A0A1T4SE47_9HYPH</name>
<sequence>MNEEIIRTLEKEYPEPWPLDVRLRDIATLMGAFRKVRGYEGAIDAIAEQILETAEAIANGQVPEVDGDVRKHMRRDLAKWRDQIYKREKAREEAIEYSREELDDEDSDK</sequence>
<organism evidence="1 2">
    <name type="scientific">Consotaella salsifontis</name>
    <dbReference type="NCBI Taxonomy" id="1365950"/>
    <lineage>
        <taxon>Bacteria</taxon>
        <taxon>Pseudomonadati</taxon>
        <taxon>Pseudomonadota</taxon>
        <taxon>Alphaproteobacteria</taxon>
        <taxon>Hyphomicrobiales</taxon>
        <taxon>Aurantimonadaceae</taxon>
        <taxon>Consotaella</taxon>
    </lineage>
</organism>
<protein>
    <submittedName>
        <fullName evidence="1">Uncharacterized protein</fullName>
    </submittedName>
</protein>
<dbReference type="AlphaFoldDB" id="A0A1T4SE47"/>